<evidence type="ECO:0000313" key="1">
    <source>
        <dbReference type="EMBL" id="PVD28213.1"/>
    </source>
</evidence>
<keyword evidence="2" id="KW-1185">Reference proteome</keyword>
<name>A0A2T7P486_POMCA</name>
<evidence type="ECO:0000313" key="2">
    <source>
        <dbReference type="Proteomes" id="UP000245119"/>
    </source>
</evidence>
<dbReference type="AlphaFoldDB" id="A0A2T7P486"/>
<organism evidence="1 2">
    <name type="scientific">Pomacea canaliculata</name>
    <name type="common">Golden apple snail</name>
    <dbReference type="NCBI Taxonomy" id="400727"/>
    <lineage>
        <taxon>Eukaryota</taxon>
        <taxon>Metazoa</taxon>
        <taxon>Spiralia</taxon>
        <taxon>Lophotrochozoa</taxon>
        <taxon>Mollusca</taxon>
        <taxon>Gastropoda</taxon>
        <taxon>Caenogastropoda</taxon>
        <taxon>Architaenioglossa</taxon>
        <taxon>Ampullarioidea</taxon>
        <taxon>Ampullariidae</taxon>
        <taxon>Pomacea</taxon>
    </lineage>
</organism>
<reference evidence="1 2" key="1">
    <citation type="submission" date="2018-04" db="EMBL/GenBank/DDBJ databases">
        <title>The genome of golden apple snail Pomacea canaliculata provides insight into stress tolerance and invasive adaptation.</title>
        <authorList>
            <person name="Liu C."/>
            <person name="Liu B."/>
            <person name="Ren Y."/>
            <person name="Zhang Y."/>
            <person name="Wang H."/>
            <person name="Li S."/>
            <person name="Jiang F."/>
            <person name="Yin L."/>
            <person name="Zhang G."/>
            <person name="Qian W."/>
            <person name="Fan W."/>
        </authorList>
    </citation>
    <scope>NUCLEOTIDE SEQUENCE [LARGE SCALE GENOMIC DNA]</scope>
    <source>
        <strain evidence="1">SZHN2017</strain>
        <tissue evidence="1">Muscle</tissue>
    </source>
</reference>
<sequence length="152" mass="16692">MGDDDGRQPAAKAFCCASDVEVVVVRHCTAHGEVYLEGRGEGGSSREEEAYHRLPLLLPPPPHHIVQHHHHHHHHQLRLLLRSWPTPALPPSSALSLSADWFLWLLARFAGARLARVTAQPREGSLLTIVDVVQCVSCPSSLLVCSSRVSVS</sequence>
<dbReference type="Proteomes" id="UP000245119">
    <property type="component" value="Linkage Group LG6"/>
</dbReference>
<protein>
    <submittedName>
        <fullName evidence="1">Uncharacterized protein</fullName>
    </submittedName>
</protein>
<accession>A0A2T7P486</accession>
<comment type="caution">
    <text evidence="1">The sequence shown here is derived from an EMBL/GenBank/DDBJ whole genome shotgun (WGS) entry which is preliminary data.</text>
</comment>
<proteinExistence type="predicted"/>
<gene>
    <name evidence="1" type="ORF">C0Q70_10800</name>
</gene>
<dbReference type="EMBL" id="PZQS01000006">
    <property type="protein sequence ID" value="PVD28213.1"/>
    <property type="molecule type" value="Genomic_DNA"/>
</dbReference>